<dbReference type="RefSeq" id="WP_213350619.1">
    <property type="nucleotide sequence ID" value="NZ_JAHBGB010000002.1"/>
</dbReference>
<dbReference type="GO" id="GO:0016757">
    <property type="term" value="F:glycosyltransferase activity"/>
    <property type="evidence" value="ECO:0007669"/>
    <property type="project" value="UniProtKB-KW"/>
</dbReference>
<dbReference type="InterPro" id="IPR001173">
    <property type="entry name" value="Glyco_trans_2-like"/>
</dbReference>
<dbReference type="Proteomes" id="UP001597299">
    <property type="component" value="Unassembled WGS sequence"/>
</dbReference>
<dbReference type="EMBL" id="JBHUHD010000001">
    <property type="protein sequence ID" value="MFD2140820.1"/>
    <property type="molecule type" value="Genomic_DNA"/>
</dbReference>
<keyword evidence="3" id="KW-0328">Glycosyltransferase</keyword>
<dbReference type="PANTHER" id="PTHR43685">
    <property type="entry name" value="GLYCOSYLTRANSFERASE"/>
    <property type="match status" value="1"/>
</dbReference>
<feature type="domain" description="Glycosyltransferase 2-like" evidence="2">
    <location>
        <begin position="26"/>
        <end position="203"/>
    </location>
</feature>
<dbReference type="InterPro" id="IPR029044">
    <property type="entry name" value="Nucleotide-diphossugar_trans"/>
</dbReference>
<comment type="caution">
    <text evidence="3">The sequence shown here is derived from an EMBL/GenBank/DDBJ whole genome shotgun (WGS) entry which is preliminary data.</text>
</comment>
<dbReference type="PANTHER" id="PTHR43685:SF11">
    <property type="entry name" value="GLYCOSYLTRANSFERASE TAGX-RELATED"/>
    <property type="match status" value="1"/>
</dbReference>
<evidence type="ECO:0000313" key="3">
    <source>
        <dbReference type="EMBL" id="MFD2140820.1"/>
    </source>
</evidence>
<dbReference type="EC" id="2.4.-.-" evidence="3"/>
<protein>
    <submittedName>
        <fullName evidence="3">Glycosyltransferase</fullName>
        <ecNumber evidence="3">2.4.-.-</ecNumber>
    </submittedName>
</protein>
<dbReference type="Pfam" id="PF00535">
    <property type="entry name" value="Glycos_transf_2"/>
    <property type="match status" value="1"/>
</dbReference>
<gene>
    <name evidence="3" type="ORF">ACFSNC_10445</name>
</gene>
<evidence type="ECO:0000256" key="1">
    <source>
        <dbReference type="SAM" id="Coils"/>
    </source>
</evidence>
<accession>A0ABW4YWX3</accession>
<evidence type="ECO:0000313" key="4">
    <source>
        <dbReference type="Proteomes" id="UP001597299"/>
    </source>
</evidence>
<sequence length="413" mass="45571">MPSFTPPYPSQSDWMSAAPGGGRVAIITRTRNRNLLLGRALASVLGQSHADWHLYLVNDGGDAGAVEATLAPHRAAFADRVTVIHNPVSLGMEAASNRALAAAQAQDGAAGDFLVVHDDDDAWHPDFLKETVGFLRREENRGYAAVLTRMTRVYERLEPDRVVELSREPWHDWQPNLDGIQLLSRNVFCPIAFLIRMSVVRQIGLYNPHLPVIGDWDYNLRVFAAGDIGTLDQPLAYYHLRPEATGSYGNSVEAGRALHARYNVLYRNALLRTHLNADPGAGGSIMTLLHVIADYREMVRQRLDAIEAPLLARLQEIAEAQAALAGAVASGEPVIAGLRELAQAQSASAARLDALVALTERLADGQTRLAQAQERQEQAQARLAQRLDEVQGRLGKLGFRAWWKRRWRRLGGR</sequence>
<reference evidence="4" key="1">
    <citation type="journal article" date="2019" name="Int. J. Syst. Evol. Microbiol.">
        <title>The Global Catalogue of Microorganisms (GCM) 10K type strain sequencing project: providing services to taxonomists for standard genome sequencing and annotation.</title>
        <authorList>
            <consortium name="The Broad Institute Genomics Platform"/>
            <consortium name="The Broad Institute Genome Sequencing Center for Infectious Disease"/>
            <person name="Wu L."/>
            <person name="Ma J."/>
        </authorList>
    </citation>
    <scope>NUCLEOTIDE SEQUENCE [LARGE SCALE GENOMIC DNA]</scope>
    <source>
        <strain evidence="4">CCM 7435</strain>
    </source>
</reference>
<name>A0ABW4YWX3_9HYPH</name>
<keyword evidence="1" id="KW-0175">Coiled coil</keyword>
<dbReference type="InterPro" id="IPR050834">
    <property type="entry name" value="Glycosyltransf_2"/>
</dbReference>
<keyword evidence="3" id="KW-0808">Transferase</keyword>
<keyword evidence="4" id="KW-1185">Reference proteome</keyword>
<dbReference type="Gene3D" id="3.90.550.10">
    <property type="entry name" value="Spore Coat Polysaccharide Biosynthesis Protein SpsA, Chain A"/>
    <property type="match status" value="1"/>
</dbReference>
<proteinExistence type="predicted"/>
<dbReference type="SUPFAM" id="SSF53448">
    <property type="entry name" value="Nucleotide-diphospho-sugar transferases"/>
    <property type="match status" value="1"/>
</dbReference>
<organism evidence="3 4">
    <name type="scientific">Ancylobacter oerskovii</name>
    <dbReference type="NCBI Taxonomy" id="459519"/>
    <lineage>
        <taxon>Bacteria</taxon>
        <taxon>Pseudomonadati</taxon>
        <taxon>Pseudomonadota</taxon>
        <taxon>Alphaproteobacteria</taxon>
        <taxon>Hyphomicrobiales</taxon>
        <taxon>Xanthobacteraceae</taxon>
        <taxon>Ancylobacter</taxon>
    </lineage>
</organism>
<evidence type="ECO:0000259" key="2">
    <source>
        <dbReference type="Pfam" id="PF00535"/>
    </source>
</evidence>
<feature type="coiled-coil region" evidence="1">
    <location>
        <begin position="355"/>
        <end position="389"/>
    </location>
</feature>